<evidence type="ECO:0000313" key="7">
    <source>
        <dbReference type="Proteomes" id="UP000006852"/>
    </source>
</evidence>
<dbReference type="Pfam" id="PF07804">
    <property type="entry name" value="HipA_C"/>
    <property type="match status" value="1"/>
</dbReference>
<dbReference type="GeneID" id="302997457"/>
<evidence type="ECO:0000313" key="6">
    <source>
        <dbReference type="EMBL" id="AEB13181.1"/>
    </source>
</evidence>
<dbReference type="CDD" id="cd17793">
    <property type="entry name" value="HipA"/>
    <property type="match status" value="1"/>
</dbReference>
<dbReference type="HOGENOM" id="CLU_030167_1_0_12"/>
<dbReference type="Proteomes" id="UP000006852">
    <property type="component" value="Chromosome"/>
</dbReference>
<dbReference type="PANTHER" id="PTHR37419:SF1">
    <property type="entry name" value="SERINE_THREONINE-PROTEIN KINASE TOXIN HIPA"/>
    <property type="match status" value="1"/>
</dbReference>
<dbReference type="PANTHER" id="PTHR37419">
    <property type="entry name" value="SERINE/THREONINE-PROTEIN KINASE TOXIN HIPA"/>
    <property type="match status" value="1"/>
</dbReference>
<accession>F2NWY2</accession>
<gene>
    <name evidence="6" type="ordered locus">Tresu_0218</name>
</gene>
<dbReference type="eggNOG" id="COG3550">
    <property type="taxonomic scope" value="Bacteria"/>
</dbReference>
<keyword evidence="3" id="KW-0418">Kinase</keyword>
<dbReference type="GO" id="GO:0005829">
    <property type="term" value="C:cytosol"/>
    <property type="evidence" value="ECO:0007669"/>
    <property type="project" value="TreeGrafter"/>
</dbReference>
<dbReference type="InterPro" id="IPR052028">
    <property type="entry name" value="HipA_Ser/Thr_kinase"/>
</dbReference>
<dbReference type="Pfam" id="PF13657">
    <property type="entry name" value="Couple_hipA"/>
    <property type="match status" value="1"/>
</dbReference>
<evidence type="ECO:0000256" key="3">
    <source>
        <dbReference type="ARBA" id="ARBA00022777"/>
    </source>
</evidence>
<proteinExistence type="inferred from homology"/>
<evidence type="ECO:0000256" key="2">
    <source>
        <dbReference type="ARBA" id="ARBA00022679"/>
    </source>
</evidence>
<dbReference type="KEGG" id="tsu:Tresu_0218"/>
<reference evidence="6 7" key="1">
    <citation type="journal article" date="2011" name="Stand. Genomic Sci.">
        <title>Complete genome sequence of Treponema succinifaciens type strain (6091).</title>
        <authorList>
            <person name="Han C."/>
            <person name="Gronow S."/>
            <person name="Teshima H."/>
            <person name="Lapidus A."/>
            <person name="Nolan M."/>
            <person name="Lucas S."/>
            <person name="Hammon N."/>
            <person name="Deshpande S."/>
            <person name="Cheng J.F."/>
            <person name="Zeytun A."/>
            <person name="Tapia R."/>
            <person name="Goodwin L."/>
            <person name="Pitluck S."/>
            <person name="Liolios K."/>
            <person name="Pagani I."/>
            <person name="Ivanova N."/>
            <person name="Mavromatis K."/>
            <person name="Mikhailova N."/>
            <person name="Huntemann M."/>
            <person name="Pati A."/>
            <person name="Chen A."/>
            <person name="Palaniappan K."/>
            <person name="Land M."/>
            <person name="Hauser L."/>
            <person name="Brambilla E.M."/>
            <person name="Rohde M."/>
            <person name="Goker M."/>
            <person name="Woyke T."/>
            <person name="Bristow J."/>
            <person name="Eisen J.A."/>
            <person name="Markowitz V."/>
            <person name="Hugenholtz P."/>
            <person name="Kyrpides N.C."/>
            <person name="Klenk H.P."/>
            <person name="Detter J.C."/>
        </authorList>
    </citation>
    <scope>NUCLEOTIDE SEQUENCE [LARGE SCALE GENOMIC DNA]</scope>
    <source>
        <strain evidence="7">ATCC 33096 / DSM 2489 / 6091</strain>
    </source>
</reference>
<sequence>MKLNVYFGEKKCGELFTTENRGIAFYYIEEYLSSPDSKAISLSLPLKKGEFSQKECLPFFSGLLPEEFTRKRVADYLHISELSDIKLLEAIGQECAGFITIADDDFNPKNIKTEYELNSSNYEKLSEEQLEDFVLNIPQRPFLKADDKLRLSLAGAQEKLSLAFFENQWYLPLNGAPSTHILKPTREGNLSTLAQNEYDCMQLAKKCGLNAPESRLEKIAGKDVFIVQRYDRIIKNGKITRLHQEDMCQALGIMPENKYQSDGGPGIKEIYDLLKLHSVMPIIDLRFFITEILFNYLIGNCDAHAKNYSILYDKKGNARLSPIYDVVSTKAFPSLTKKMSMKIGTHYDLDKINKDDFILLAQQLNINKKIIFETLESLNEKMHS</sequence>
<dbReference type="InterPro" id="IPR012893">
    <property type="entry name" value="HipA-like_C"/>
</dbReference>
<evidence type="ECO:0000259" key="4">
    <source>
        <dbReference type="Pfam" id="PF07804"/>
    </source>
</evidence>
<dbReference type="STRING" id="869209.Tresu_0218"/>
<evidence type="ECO:0000256" key="1">
    <source>
        <dbReference type="ARBA" id="ARBA00010164"/>
    </source>
</evidence>
<dbReference type="Gene3D" id="1.10.1070.20">
    <property type="match status" value="1"/>
</dbReference>
<dbReference type="InterPro" id="IPR017508">
    <property type="entry name" value="HipA_N1"/>
</dbReference>
<feature type="domain" description="HipA N-terminal subdomain 1" evidence="5">
    <location>
        <begin position="3"/>
        <end position="101"/>
    </location>
</feature>
<evidence type="ECO:0000259" key="5">
    <source>
        <dbReference type="Pfam" id="PF13657"/>
    </source>
</evidence>
<keyword evidence="7" id="KW-1185">Reference proteome</keyword>
<dbReference type="EMBL" id="CP002631">
    <property type="protein sequence ID" value="AEB13181.1"/>
    <property type="molecule type" value="Genomic_DNA"/>
</dbReference>
<dbReference type="RefSeq" id="WP_013700492.1">
    <property type="nucleotide sequence ID" value="NC_015385.1"/>
</dbReference>
<comment type="similarity">
    <text evidence="1">Belongs to the HipA Ser/Thr kinase family.</text>
</comment>
<reference evidence="7" key="2">
    <citation type="submission" date="2011-04" db="EMBL/GenBank/DDBJ databases">
        <title>The complete genome of chromosome of Treponema succinifaciens DSM 2489.</title>
        <authorList>
            <person name="Lucas S."/>
            <person name="Copeland A."/>
            <person name="Lapidus A."/>
            <person name="Bruce D."/>
            <person name="Goodwin L."/>
            <person name="Pitluck S."/>
            <person name="Peters L."/>
            <person name="Kyrpides N."/>
            <person name="Mavromatis K."/>
            <person name="Ivanova N."/>
            <person name="Ovchinnikova G."/>
            <person name="Teshima H."/>
            <person name="Detter J.C."/>
            <person name="Tapia R."/>
            <person name="Han C."/>
            <person name="Land M."/>
            <person name="Hauser L."/>
            <person name="Markowitz V."/>
            <person name="Cheng J.-F."/>
            <person name="Hugenholtz P."/>
            <person name="Woyke T."/>
            <person name="Wu D."/>
            <person name="Gronow S."/>
            <person name="Wellnitz S."/>
            <person name="Brambilla E."/>
            <person name="Klenk H.-P."/>
            <person name="Eisen J.A."/>
        </authorList>
    </citation>
    <scope>NUCLEOTIDE SEQUENCE [LARGE SCALE GENOMIC DNA]</scope>
    <source>
        <strain evidence="7">ATCC 33096 / DSM 2489 / 6091</strain>
    </source>
</reference>
<protein>
    <submittedName>
        <fullName evidence="6">HipA N-terminal domain protein</fullName>
    </submittedName>
</protein>
<organism evidence="6 7">
    <name type="scientific">Treponema succinifaciens (strain ATCC 33096 / DSM 2489 / 6091)</name>
    <dbReference type="NCBI Taxonomy" id="869209"/>
    <lineage>
        <taxon>Bacteria</taxon>
        <taxon>Pseudomonadati</taxon>
        <taxon>Spirochaetota</taxon>
        <taxon>Spirochaetia</taxon>
        <taxon>Spirochaetales</taxon>
        <taxon>Treponemataceae</taxon>
        <taxon>Treponema</taxon>
    </lineage>
</organism>
<dbReference type="GO" id="GO:0004674">
    <property type="term" value="F:protein serine/threonine kinase activity"/>
    <property type="evidence" value="ECO:0007669"/>
    <property type="project" value="TreeGrafter"/>
</dbReference>
<dbReference type="AlphaFoldDB" id="F2NWY2"/>
<dbReference type="NCBIfam" id="TIGR03071">
    <property type="entry name" value="couple_hipA"/>
    <property type="match status" value="1"/>
</dbReference>
<name>F2NWY2_TRES6</name>
<feature type="domain" description="HipA-like C-terminal" evidence="4">
    <location>
        <begin position="151"/>
        <end position="381"/>
    </location>
</feature>
<dbReference type="OrthoDB" id="9805913at2"/>
<keyword evidence="2" id="KW-0808">Transferase</keyword>